<dbReference type="Proteomes" id="UP001341840">
    <property type="component" value="Unassembled WGS sequence"/>
</dbReference>
<reference evidence="1 2" key="1">
    <citation type="journal article" date="2023" name="Plants (Basel)">
        <title>Bridging the Gap: Combining Genomics and Transcriptomics Approaches to Understand Stylosanthes scabra, an Orphan Legume from the Brazilian Caatinga.</title>
        <authorList>
            <person name="Ferreira-Neto J.R.C."/>
            <person name="da Silva M.D."/>
            <person name="Binneck E."/>
            <person name="de Melo N.F."/>
            <person name="da Silva R.H."/>
            <person name="de Melo A.L.T.M."/>
            <person name="Pandolfi V."/>
            <person name="Bustamante F.O."/>
            <person name="Brasileiro-Vidal A.C."/>
            <person name="Benko-Iseppon A.M."/>
        </authorList>
    </citation>
    <scope>NUCLEOTIDE SEQUENCE [LARGE SCALE GENOMIC DNA]</scope>
    <source>
        <tissue evidence="1">Leaves</tissue>
    </source>
</reference>
<keyword evidence="2" id="KW-1185">Reference proteome</keyword>
<name>A0ABU6VHU4_9FABA</name>
<proteinExistence type="predicted"/>
<accession>A0ABU6VHU4</accession>
<evidence type="ECO:0000313" key="1">
    <source>
        <dbReference type="EMBL" id="MED6171743.1"/>
    </source>
</evidence>
<sequence length="88" mass="9467">MTKQVSMLHVADINGVSRFAAIGGNSVGPTTSAKPQSPAVDGGSERRLVIKKVGGGLQLPLLLNGHGKDSSTLWYWFSIFKFFPKCFD</sequence>
<protein>
    <submittedName>
        <fullName evidence="1">Uncharacterized protein</fullName>
    </submittedName>
</protein>
<dbReference type="EMBL" id="JASCZI010151290">
    <property type="protein sequence ID" value="MED6171743.1"/>
    <property type="molecule type" value="Genomic_DNA"/>
</dbReference>
<organism evidence="1 2">
    <name type="scientific">Stylosanthes scabra</name>
    <dbReference type="NCBI Taxonomy" id="79078"/>
    <lineage>
        <taxon>Eukaryota</taxon>
        <taxon>Viridiplantae</taxon>
        <taxon>Streptophyta</taxon>
        <taxon>Embryophyta</taxon>
        <taxon>Tracheophyta</taxon>
        <taxon>Spermatophyta</taxon>
        <taxon>Magnoliopsida</taxon>
        <taxon>eudicotyledons</taxon>
        <taxon>Gunneridae</taxon>
        <taxon>Pentapetalae</taxon>
        <taxon>rosids</taxon>
        <taxon>fabids</taxon>
        <taxon>Fabales</taxon>
        <taxon>Fabaceae</taxon>
        <taxon>Papilionoideae</taxon>
        <taxon>50 kb inversion clade</taxon>
        <taxon>dalbergioids sensu lato</taxon>
        <taxon>Dalbergieae</taxon>
        <taxon>Pterocarpus clade</taxon>
        <taxon>Stylosanthes</taxon>
    </lineage>
</organism>
<evidence type="ECO:0000313" key="2">
    <source>
        <dbReference type="Proteomes" id="UP001341840"/>
    </source>
</evidence>
<comment type="caution">
    <text evidence="1">The sequence shown here is derived from an EMBL/GenBank/DDBJ whole genome shotgun (WGS) entry which is preliminary data.</text>
</comment>
<gene>
    <name evidence="1" type="ORF">PIB30_043622</name>
</gene>